<protein>
    <submittedName>
        <fullName evidence="1">Uncharacterized protein</fullName>
    </submittedName>
</protein>
<organism evidence="1 2">
    <name type="scientific">Candidatus Accumulibacter phosphatis</name>
    <dbReference type="NCBI Taxonomy" id="327160"/>
    <lineage>
        <taxon>Bacteria</taxon>
        <taxon>Pseudomonadati</taxon>
        <taxon>Pseudomonadota</taxon>
        <taxon>Betaproteobacteria</taxon>
        <taxon>Candidatus Accumulibacter</taxon>
    </lineage>
</organism>
<accession>A0A5S4EJA2</accession>
<evidence type="ECO:0000313" key="2">
    <source>
        <dbReference type="Proteomes" id="UP000306324"/>
    </source>
</evidence>
<name>A0A5S4EJA2_9PROT</name>
<evidence type="ECO:0000313" key="1">
    <source>
        <dbReference type="EMBL" id="TMQ75379.1"/>
    </source>
</evidence>
<comment type="caution">
    <text evidence="1">The sequence shown here is derived from an EMBL/GenBank/DDBJ whole genome shotgun (WGS) entry which is preliminary data.</text>
</comment>
<sequence length="44" mass="5022">MDDHTETYCRMDDFYKAFEPGFNARLLSDGRCLGRGQAACLCRS</sequence>
<dbReference type="EMBL" id="SWAD01000099">
    <property type="protein sequence ID" value="TMQ75379.1"/>
    <property type="molecule type" value="Genomic_DNA"/>
</dbReference>
<keyword evidence="2" id="KW-1185">Reference proteome</keyword>
<proteinExistence type="predicted"/>
<dbReference type="AlphaFoldDB" id="A0A5S4EJA2"/>
<gene>
    <name evidence="1" type="ORF">ACCUM_1361</name>
</gene>
<dbReference type="Proteomes" id="UP000306324">
    <property type="component" value="Unassembled WGS sequence"/>
</dbReference>
<reference evidence="1 2" key="1">
    <citation type="submission" date="2019-04" db="EMBL/GenBank/DDBJ databases">
        <title>A novel phosphate-accumulating bacterium identified in bioreactor for phosphate removal from wastewater.</title>
        <authorList>
            <person name="Kotlyarov R.Y."/>
            <person name="Beletsky A.V."/>
            <person name="Kallistova A.Y."/>
            <person name="Dorofeev A.G."/>
            <person name="Nikolaev Y.Y."/>
            <person name="Pimenov N.V."/>
            <person name="Ravin N.V."/>
            <person name="Mardanov A.V."/>
        </authorList>
    </citation>
    <scope>NUCLEOTIDE SEQUENCE [LARGE SCALE GENOMIC DNA]</scope>
    <source>
        <strain evidence="1 2">Bin19</strain>
    </source>
</reference>